<evidence type="ECO:0000256" key="10">
    <source>
        <dbReference type="SAM" id="MobiDB-lite"/>
    </source>
</evidence>
<reference evidence="11 12" key="1">
    <citation type="journal article" date="2019" name="G3 (Bethesda)">
        <title>Sequencing of a Wild Apple (Malus baccata) Genome Unravels the Differences Between Cultivated and Wild Apple Species Regarding Disease Resistance and Cold Tolerance.</title>
        <authorList>
            <person name="Chen X."/>
        </authorList>
    </citation>
    <scope>NUCLEOTIDE SEQUENCE [LARGE SCALE GENOMIC DNA]</scope>
    <source>
        <strain evidence="12">cv. Shandingzi</strain>
        <tissue evidence="11">Leaves</tissue>
    </source>
</reference>
<evidence type="ECO:0000256" key="9">
    <source>
        <dbReference type="RuleBase" id="RU361169"/>
    </source>
</evidence>
<evidence type="ECO:0000256" key="8">
    <source>
        <dbReference type="PROSITE-ProRule" id="PRU10052"/>
    </source>
</evidence>
<name>A0A540N5U6_MALBA</name>
<dbReference type="PROSITE" id="PS00502">
    <property type="entry name" value="POLYGALACTURONASE"/>
    <property type="match status" value="1"/>
</dbReference>
<evidence type="ECO:0000256" key="1">
    <source>
        <dbReference type="ARBA" id="ARBA00004191"/>
    </source>
</evidence>
<feature type="compositionally biased region" description="Basic and acidic residues" evidence="10">
    <location>
        <begin position="488"/>
        <end position="504"/>
    </location>
</feature>
<dbReference type="InterPro" id="IPR011050">
    <property type="entry name" value="Pectin_lyase_fold/virulence"/>
</dbReference>
<dbReference type="PANTHER" id="PTHR31375">
    <property type="match status" value="1"/>
</dbReference>
<evidence type="ECO:0000256" key="4">
    <source>
        <dbReference type="ARBA" id="ARBA00022525"/>
    </source>
</evidence>
<dbReference type="Proteomes" id="UP000315295">
    <property type="component" value="Unassembled WGS sequence"/>
</dbReference>
<dbReference type="Pfam" id="PF00295">
    <property type="entry name" value="Glyco_hydro_28"/>
    <property type="match status" value="2"/>
</dbReference>
<keyword evidence="12" id="KW-1185">Reference proteome</keyword>
<dbReference type="AlphaFoldDB" id="A0A540N5U6"/>
<evidence type="ECO:0000256" key="5">
    <source>
        <dbReference type="ARBA" id="ARBA00022801"/>
    </source>
</evidence>
<protein>
    <recommendedName>
        <fullName evidence="13">Polygalacturonase</fullName>
    </recommendedName>
</protein>
<keyword evidence="5 9" id="KW-0378">Hydrolase</keyword>
<keyword evidence="4" id="KW-0964">Secreted</keyword>
<organism evidence="11 12">
    <name type="scientific">Malus baccata</name>
    <name type="common">Siberian crab apple</name>
    <name type="synonym">Pyrus baccata</name>
    <dbReference type="NCBI Taxonomy" id="106549"/>
    <lineage>
        <taxon>Eukaryota</taxon>
        <taxon>Viridiplantae</taxon>
        <taxon>Streptophyta</taxon>
        <taxon>Embryophyta</taxon>
        <taxon>Tracheophyta</taxon>
        <taxon>Spermatophyta</taxon>
        <taxon>Magnoliopsida</taxon>
        <taxon>eudicotyledons</taxon>
        <taxon>Gunneridae</taxon>
        <taxon>Pentapetalae</taxon>
        <taxon>rosids</taxon>
        <taxon>fabids</taxon>
        <taxon>Rosales</taxon>
        <taxon>Rosaceae</taxon>
        <taxon>Amygdaloideae</taxon>
        <taxon>Maleae</taxon>
        <taxon>Malus</taxon>
    </lineage>
</organism>
<sequence>MMKLSRFFKLLCVVLLVFVIVFFQKQHIKHKDLHITSRILNRPWPSYHVPKIWPPYSSPSVYPKSPSVQIPESPPPDYLENPYKLRVFNVLDFGALGNGVKDDTEAFKDTWNAVCQAEISTAVMFLVPNNLSFLIQPIVFEGPCKSRLVFQIEGTLMPPDGPGQWPPNTKRQDWLLFKEVHRMLMQGNGLLNGRGEKWWDLPCKPHKNYMPAGDINFVTMLEQGGKGSCDSPSIIRFSKGSDLFVRGLRLENSPKIHIRFDSCEHVSVESISIISPEDSPNTDGIHIEDTTNAEIHHSTISTGDDCVSIGTGCYNVDISYMTCGPSHGISIGSLGEGNSQACVTNITVRDSIIKNSDNGVRIKTWQGGSGMVSKVTFKDIHMDTVLNPIIINQFYCLKKQCSNQTSAVLIDSVQFSNIMGTYDRRKPPIHLACSDSLPCKNLTLSGIHLLPAQGGTHLDPFCSQAFGTKDAFSTPRVPCLMTGYPKGLENEADKRERGRKEVSTKEASPARSQKLLLIDGTLVPPDGPDSWPKKNSKRQWLVFYRINGMSMQGGGVIDGRGEKWWDLPCKPHKINFLSQAIRFFMSSNLRVQGLKVKNSPQFHFRFDNCQNVHIESLTIKAPALSPNTDGIHIENTNNVKLYNSLISNGDDCVSIGAGCYNVDIRNITCGPSHGISIGSLGNLHSRACVSDITVRDSIIKHSDNGVRIKTWQGGSGSVSRITFHNIHMDTVRNPILLDQYYCLTKNCPNQTSAVQISDILYTNIKGTYDVRSPPMNFACSDSMPCTNLTLSEVELYPAQGAYVAKPICWSAYGTVQSLTIPPVLCLLGGTPPRLPQNNNERC</sequence>
<feature type="region of interest" description="Disordered" evidence="10">
    <location>
        <begin position="488"/>
        <end position="510"/>
    </location>
</feature>
<keyword evidence="3" id="KW-0134">Cell wall</keyword>
<accession>A0A540N5U6</accession>
<keyword evidence="6 9" id="KW-0326">Glycosidase</keyword>
<dbReference type="FunFam" id="2.160.20.10:FF:000012">
    <property type="entry name" value="Polygalacturonase At1g48100 family"/>
    <property type="match status" value="2"/>
</dbReference>
<evidence type="ECO:0000256" key="2">
    <source>
        <dbReference type="ARBA" id="ARBA00008834"/>
    </source>
</evidence>
<evidence type="ECO:0000256" key="3">
    <source>
        <dbReference type="ARBA" id="ARBA00022512"/>
    </source>
</evidence>
<dbReference type="InterPro" id="IPR000743">
    <property type="entry name" value="Glyco_hydro_28"/>
</dbReference>
<evidence type="ECO:0000256" key="6">
    <source>
        <dbReference type="ARBA" id="ARBA00023295"/>
    </source>
</evidence>
<keyword evidence="7" id="KW-0961">Cell wall biogenesis/degradation</keyword>
<evidence type="ECO:0000313" key="12">
    <source>
        <dbReference type="Proteomes" id="UP000315295"/>
    </source>
</evidence>
<evidence type="ECO:0000313" key="11">
    <source>
        <dbReference type="EMBL" id="TQE06421.1"/>
    </source>
</evidence>
<dbReference type="InterPro" id="IPR012334">
    <property type="entry name" value="Pectin_lyas_fold"/>
</dbReference>
<gene>
    <name evidence="11" type="ORF">C1H46_007920</name>
</gene>
<dbReference type="SUPFAM" id="SSF51126">
    <property type="entry name" value="Pectin lyase-like"/>
    <property type="match status" value="2"/>
</dbReference>
<dbReference type="GO" id="GO:0005975">
    <property type="term" value="P:carbohydrate metabolic process"/>
    <property type="evidence" value="ECO:0007669"/>
    <property type="project" value="InterPro"/>
</dbReference>
<comment type="similarity">
    <text evidence="2 9">Belongs to the glycosyl hydrolase 28 family.</text>
</comment>
<comment type="subcellular location">
    <subcellularLocation>
        <location evidence="1">Secreted</location>
        <location evidence="1">Cell wall</location>
    </subcellularLocation>
</comment>
<dbReference type="STRING" id="106549.A0A540N5U6"/>
<proteinExistence type="inferred from homology"/>
<evidence type="ECO:0008006" key="13">
    <source>
        <dbReference type="Google" id="ProtNLM"/>
    </source>
</evidence>
<dbReference type="SMART" id="SM00710">
    <property type="entry name" value="PbH1"/>
    <property type="match status" value="8"/>
</dbReference>
<dbReference type="Gene3D" id="2.160.20.10">
    <property type="entry name" value="Single-stranded right-handed beta-helix, Pectin lyase-like"/>
    <property type="match status" value="2"/>
</dbReference>
<dbReference type="GO" id="GO:0071555">
    <property type="term" value="P:cell wall organization"/>
    <property type="evidence" value="ECO:0007669"/>
    <property type="project" value="UniProtKB-KW"/>
</dbReference>
<dbReference type="InterPro" id="IPR006626">
    <property type="entry name" value="PbH1"/>
</dbReference>
<comment type="caution">
    <text evidence="11">The sequence shown here is derived from an EMBL/GenBank/DDBJ whole genome shotgun (WGS) entry which is preliminary data.</text>
</comment>
<feature type="active site" evidence="8">
    <location>
        <position position="673"/>
    </location>
</feature>
<evidence type="ECO:0000256" key="7">
    <source>
        <dbReference type="ARBA" id="ARBA00023316"/>
    </source>
</evidence>
<dbReference type="EMBL" id="VIEB01000103">
    <property type="protein sequence ID" value="TQE06421.1"/>
    <property type="molecule type" value="Genomic_DNA"/>
</dbReference>
<dbReference type="GO" id="GO:0004650">
    <property type="term" value="F:polygalacturonase activity"/>
    <property type="evidence" value="ECO:0007669"/>
    <property type="project" value="InterPro"/>
</dbReference>